<dbReference type="RefSeq" id="WP_041954223.1">
    <property type="nucleotide sequence ID" value="NZ_CP009761.1"/>
</dbReference>
<dbReference type="InterPro" id="IPR046537">
    <property type="entry name" value="DUF6602"/>
</dbReference>
<dbReference type="KEGG" id="pmic:NW74_05065"/>
<evidence type="ECO:0000259" key="1">
    <source>
        <dbReference type="Pfam" id="PF20247"/>
    </source>
</evidence>
<organism evidence="2 3">
    <name type="scientific">Parvimonas micra</name>
    <dbReference type="NCBI Taxonomy" id="33033"/>
    <lineage>
        <taxon>Bacteria</taxon>
        <taxon>Bacillati</taxon>
        <taxon>Bacillota</taxon>
        <taxon>Tissierellia</taxon>
        <taxon>Tissierellales</taxon>
        <taxon>Peptoniphilaceae</taxon>
        <taxon>Parvimonas</taxon>
    </lineage>
</organism>
<dbReference type="STRING" id="33033.NW74_05065"/>
<reference evidence="2 3" key="1">
    <citation type="submission" date="2014-10" db="EMBL/GenBank/DDBJ databases">
        <title>Complete genome sequence of Parvimonas micra KCOM 1535 (= ChDC B708).</title>
        <authorList>
            <person name="Kook J.-K."/>
            <person name="Park S.-N."/>
            <person name="Lim Y.K."/>
            <person name="Roh H."/>
        </authorList>
    </citation>
    <scope>NUCLEOTIDE SEQUENCE [LARGE SCALE GENOMIC DNA]</scope>
    <source>
        <strain evidence="3">KCOM 1535 / ChDC B708</strain>
    </source>
</reference>
<dbReference type="OrthoDB" id="337432at2"/>
<dbReference type="EMBL" id="CP009761">
    <property type="protein sequence ID" value="AIZ36747.1"/>
    <property type="molecule type" value="Genomic_DNA"/>
</dbReference>
<protein>
    <recommendedName>
        <fullName evidence="1">DUF6602 domain-containing protein</fullName>
    </recommendedName>
</protein>
<dbReference type="Proteomes" id="UP000031386">
    <property type="component" value="Chromosome"/>
</dbReference>
<name>A0A0B4S1L9_9FIRM</name>
<evidence type="ECO:0000313" key="3">
    <source>
        <dbReference type="Proteomes" id="UP000031386"/>
    </source>
</evidence>
<feature type="domain" description="DUF6602" evidence="1">
    <location>
        <begin position="29"/>
        <end position="123"/>
    </location>
</feature>
<dbReference type="Pfam" id="PF20247">
    <property type="entry name" value="DUF6602"/>
    <property type="match status" value="1"/>
</dbReference>
<sequence>MKNVDFIRDIKENYLKMERELVTQLNYNVTNHDLTAGTYREEIWADFFRRIVPKKFNIARSVFIIDSNENISKEVDIAIYDEQYTPYIFNYGLIKFIPIEAVAAVVQCKSTSLKRKYLLNWTDSIDKLNTSMDSIVRLATNIHFGIKNDENNQPIQTSTTPIKILCYISETKKINRKNEGKDSFDVIIEAYQKKKDIKNSDKKINNIQNDKSIYLGNLNIVFKKNKNLHDILCQYNRNNEDYDNKKNIKKELTNRKISDYVIHKGKEEYSLLSFIFQFNQMLMMINNPMFFPHKAYVDMFNKNTNKGE</sequence>
<gene>
    <name evidence="2" type="ORF">NW74_05065</name>
</gene>
<accession>A0A0B4S1L9</accession>
<proteinExistence type="predicted"/>
<keyword evidence="3" id="KW-1185">Reference proteome</keyword>
<dbReference type="CDD" id="cd21173">
    <property type="entry name" value="NucC-like"/>
    <property type="match status" value="1"/>
</dbReference>
<dbReference type="AlphaFoldDB" id="A0A0B4S1L9"/>
<evidence type="ECO:0000313" key="2">
    <source>
        <dbReference type="EMBL" id="AIZ36747.1"/>
    </source>
</evidence>